<feature type="transmembrane region" description="Helical" evidence="8">
    <location>
        <begin position="628"/>
        <end position="645"/>
    </location>
</feature>
<evidence type="ECO:0000256" key="6">
    <source>
        <dbReference type="ARBA" id="ARBA00023136"/>
    </source>
</evidence>
<dbReference type="EMBL" id="JADGJQ010000054">
    <property type="protein sequence ID" value="KAJ3175248.1"/>
    <property type="molecule type" value="Genomic_DNA"/>
</dbReference>
<sequence length="787" mass="84210">MGRLSFSSWRPKRYFVAAGSNALVVLLLLLSLAAARYYSHHPPASVRLQARTSEQAEEECENIGSIPREQQCAFAQANCSSLAGLGGNYFTIYYCTFGNARALGILLLVCVMLYSFLMLATAAGDYLCPNLSSLSHWLHLSQSVAGVTLAALGNGAPDIISTFSAMTADTAGLAIGELLGAAMFVTFVVVGVIAMVSPFKLPRRPFIRDIVAFIGALILVLVICSDKKITQAEGWLLVAYYLAYVSVVVIGAYVYQRSKAARLARETDRDVVGGDDDEIDDDDDDSRRPFFETEPLLGAVDDALQHDPRKPPIYDEAGFDSDFFLPNFIKFPVARRSQHLLLPGGGFYSRSLTTPTPTPTHSAFGGRINHPRILLRRSTAEAAASFSTSAPAGPSPLSPPRLQRIGESPGHESPLPSVVVPMGRGLEGDDDDDRSVFSDAENTAPPPVVAVEASSLVSADLWRPVRTRLLPSYARWRHLTLVERIQAVIQSPIYLVFSLTTPVVHAEEMDLYNRREKHKALRRSESLDSVAYTDPDAGLDDGSAGDLTSDSEFGADDEPGLKNVDPYLTVMQLTIAPLFVSLALDNVTDKVGNSSMPMWALCVVLGLVLGVGAYTVTRRHAVIKFGRIMAVAGFIVAVTWVYIVASEAVAVLTAVASVLGISSTIMGMTLFAFGNSVGDLMTNISIAQMGYPAMAVGACFGSPMLNLVLGIGVTSTYLTTSRGTPYMIDQSLTPVYACAGSLIAGLTAALIYIPYQNFKATAAFGAAAVGAYVVLMAGILVLSHVVA</sequence>
<dbReference type="InterPro" id="IPR044880">
    <property type="entry name" value="NCX_ion-bd_dom_sf"/>
</dbReference>
<dbReference type="PANTHER" id="PTHR12266:SF0">
    <property type="entry name" value="MITOCHONDRIAL SODIUM_CALCIUM EXCHANGER PROTEIN"/>
    <property type="match status" value="1"/>
</dbReference>
<feature type="transmembrane region" description="Helical" evidence="8">
    <location>
        <begin position="206"/>
        <end position="223"/>
    </location>
</feature>
<reference evidence="10" key="1">
    <citation type="submission" date="2020-05" db="EMBL/GenBank/DDBJ databases">
        <title>Phylogenomic resolution of chytrid fungi.</title>
        <authorList>
            <person name="Stajich J.E."/>
            <person name="Amses K."/>
            <person name="Simmons R."/>
            <person name="Seto K."/>
            <person name="Myers J."/>
            <person name="Bonds A."/>
            <person name="Quandt C.A."/>
            <person name="Barry K."/>
            <person name="Liu P."/>
            <person name="Grigoriev I."/>
            <person name="Longcore J.E."/>
            <person name="James T.Y."/>
        </authorList>
    </citation>
    <scope>NUCLEOTIDE SEQUENCE</scope>
    <source>
        <strain evidence="10">JEL0379</strain>
    </source>
</reference>
<name>A0AAD5XL46_9FUNG</name>
<proteinExistence type="inferred from homology"/>
<feature type="transmembrane region" description="Helical" evidence="8">
    <location>
        <begin position="173"/>
        <end position="194"/>
    </location>
</feature>
<feature type="domain" description="Sodium/calcium exchanger membrane region" evidence="9">
    <location>
        <begin position="111"/>
        <end position="248"/>
    </location>
</feature>
<dbReference type="InterPro" id="IPR004837">
    <property type="entry name" value="NaCa_Exmemb"/>
</dbReference>
<accession>A0AAD5XL46</accession>
<keyword evidence="11" id="KW-1185">Reference proteome</keyword>
<evidence type="ECO:0000256" key="2">
    <source>
        <dbReference type="ARBA" id="ARBA00008170"/>
    </source>
</evidence>
<feature type="transmembrane region" description="Helical" evidence="8">
    <location>
        <begin position="762"/>
        <end position="786"/>
    </location>
</feature>
<evidence type="ECO:0000256" key="4">
    <source>
        <dbReference type="ARBA" id="ARBA00022692"/>
    </source>
</evidence>
<dbReference type="PANTHER" id="PTHR12266">
    <property type="entry name" value="NA+/CA2+ K+ INDEPENDENT EXCHANGER"/>
    <property type="match status" value="1"/>
</dbReference>
<evidence type="ECO:0000313" key="10">
    <source>
        <dbReference type="EMBL" id="KAJ3175248.1"/>
    </source>
</evidence>
<dbReference type="GO" id="GO:0006874">
    <property type="term" value="P:intracellular calcium ion homeostasis"/>
    <property type="evidence" value="ECO:0007669"/>
    <property type="project" value="TreeGrafter"/>
</dbReference>
<keyword evidence="3" id="KW-0813">Transport</keyword>
<gene>
    <name evidence="10" type="ORF">HDU87_006330</name>
</gene>
<evidence type="ECO:0000256" key="3">
    <source>
        <dbReference type="ARBA" id="ARBA00022448"/>
    </source>
</evidence>
<feature type="transmembrane region" description="Helical" evidence="8">
    <location>
        <begin position="596"/>
        <end position="616"/>
    </location>
</feature>
<dbReference type="GO" id="GO:0008324">
    <property type="term" value="F:monoatomic cation transmembrane transporter activity"/>
    <property type="evidence" value="ECO:0007669"/>
    <property type="project" value="TreeGrafter"/>
</dbReference>
<feature type="transmembrane region" description="Helical" evidence="8">
    <location>
        <begin position="102"/>
        <end position="122"/>
    </location>
</feature>
<feature type="compositionally biased region" description="Low complexity" evidence="7">
    <location>
        <begin position="534"/>
        <end position="551"/>
    </location>
</feature>
<evidence type="ECO:0000256" key="1">
    <source>
        <dbReference type="ARBA" id="ARBA00004141"/>
    </source>
</evidence>
<keyword evidence="5 8" id="KW-1133">Transmembrane helix</keyword>
<organism evidence="10 11">
    <name type="scientific">Geranomyces variabilis</name>
    <dbReference type="NCBI Taxonomy" id="109894"/>
    <lineage>
        <taxon>Eukaryota</taxon>
        <taxon>Fungi</taxon>
        <taxon>Fungi incertae sedis</taxon>
        <taxon>Chytridiomycota</taxon>
        <taxon>Chytridiomycota incertae sedis</taxon>
        <taxon>Chytridiomycetes</taxon>
        <taxon>Spizellomycetales</taxon>
        <taxon>Powellomycetaceae</taxon>
        <taxon>Geranomyces</taxon>
    </lineage>
</organism>
<feature type="region of interest" description="Disordered" evidence="7">
    <location>
        <begin position="384"/>
        <end position="443"/>
    </location>
</feature>
<feature type="transmembrane region" description="Helical" evidence="8">
    <location>
        <begin position="651"/>
        <end position="673"/>
    </location>
</feature>
<evidence type="ECO:0000256" key="5">
    <source>
        <dbReference type="ARBA" id="ARBA00022989"/>
    </source>
</evidence>
<evidence type="ECO:0000313" key="11">
    <source>
        <dbReference type="Proteomes" id="UP001212152"/>
    </source>
</evidence>
<evidence type="ECO:0000256" key="8">
    <source>
        <dbReference type="SAM" id="Phobius"/>
    </source>
</evidence>
<dbReference type="GO" id="GO:0016020">
    <property type="term" value="C:membrane"/>
    <property type="evidence" value="ECO:0007669"/>
    <property type="project" value="UniProtKB-SubCell"/>
</dbReference>
<protein>
    <recommendedName>
        <fullName evidence="9">Sodium/calcium exchanger membrane region domain-containing protein</fullName>
    </recommendedName>
</protein>
<feature type="transmembrane region" description="Helical" evidence="8">
    <location>
        <begin position="693"/>
        <end position="714"/>
    </location>
</feature>
<feature type="region of interest" description="Disordered" evidence="7">
    <location>
        <begin position="531"/>
        <end position="557"/>
    </location>
</feature>
<evidence type="ECO:0000259" key="9">
    <source>
        <dbReference type="Pfam" id="PF01699"/>
    </source>
</evidence>
<feature type="domain" description="Sodium/calcium exchanger membrane region" evidence="9">
    <location>
        <begin position="630"/>
        <end position="778"/>
    </location>
</feature>
<feature type="transmembrane region" description="Helical" evidence="8">
    <location>
        <begin position="734"/>
        <end position="755"/>
    </location>
</feature>
<keyword evidence="6 8" id="KW-0472">Membrane</keyword>
<dbReference type="Proteomes" id="UP001212152">
    <property type="component" value="Unassembled WGS sequence"/>
</dbReference>
<feature type="transmembrane region" description="Helical" evidence="8">
    <location>
        <begin position="567"/>
        <end position="584"/>
    </location>
</feature>
<dbReference type="Gene3D" id="1.20.1420.30">
    <property type="entry name" value="NCX, central ion-binding region"/>
    <property type="match status" value="2"/>
</dbReference>
<comment type="subcellular location">
    <subcellularLocation>
        <location evidence="1">Membrane</location>
        <topology evidence="1">Multi-pass membrane protein</topology>
    </subcellularLocation>
</comment>
<keyword evidence="4 8" id="KW-0812">Transmembrane</keyword>
<dbReference type="AlphaFoldDB" id="A0AAD5XL46"/>
<feature type="transmembrane region" description="Helical" evidence="8">
    <location>
        <begin position="235"/>
        <end position="255"/>
    </location>
</feature>
<evidence type="ECO:0000256" key="7">
    <source>
        <dbReference type="SAM" id="MobiDB-lite"/>
    </source>
</evidence>
<dbReference type="InterPro" id="IPR051359">
    <property type="entry name" value="CaCA_antiporter"/>
</dbReference>
<dbReference type="Pfam" id="PF01699">
    <property type="entry name" value="Na_Ca_ex"/>
    <property type="match status" value="2"/>
</dbReference>
<comment type="similarity">
    <text evidence="2">Belongs to the Ca(2+):cation antiporter (CaCA) (TC 2.A.19) family.</text>
</comment>
<comment type="caution">
    <text evidence="10">The sequence shown here is derived from an EMBL/GenBank/DDBJ whole genome shotgun (WGS) entry which is preliminary data.</text>
</comment>